<dbReference type="RefSeq" id="WP_273678119.1">
    <property type="nucleotide sequence ID" value="NZ_JAQQXQ010000006.1"/>
</dbReference>
<comment type="caution">
    <text evidence="8">The sequence shown here is derived from an EMBL/GenBank/DDBJ whole genome shotgun (WGS) entry which is preliminary data.</text>
</comment>
<organism evidence="8 9">
    <name type="scientific">Erythrobacter fulvus</name>
    <dbReference type="NCBI Taxonomy" id="2987523"/>
    <lineage>
        <taxon>Bacteria</taxon>
        <taxon>Pseudomonadati</taxon>
        <taxon>Pseudomonadota</taxon>
        <taxon>Alphaproteobacteria</taxon>
        <taxon>Sphingomonadales</taxon>
        <taxon>Erythrobacteraceae</taxon>
        <taxon>Erythrobacter/Porphyrobacter group</taxon>
        <taxon>Erythrobacter</taxon>
    </lineage>
</organism>
<evidence type="ECO:0000256" key="3">
    <source>
        <dbReference type="ARBA" id="ARBA00022989"/>
    </source>
</evidence>
<feature type="transmembrane region" description="Helical" evidence="6">
    <location>
        <begin position="176"/>
        <end position="193"/>
    </location>
</feature>
<keyword evidence="9" id="KW-1185">Reference proteome</keyword>
<gene>
    <name evidence="8" type="ORF">OIK40_09680</name>
</gene>
<accession>A0ABT5JQ53</accession>
<evidence type="ECO:0000259" key="7">
    <source>
        <dbReference type="Pfam" id="PF06271"/>
    </source>
</evidence>
<keyword evidence="4 6" id="KW-0472">Membrane</keyword>
<dbReference type="InterPro" id="IPR010432">
    <property type="entry name" value="RDD"/>
</dbReference>
<dbReference type="Proteomes" id="UP001216558">
    <property type="component" value="Unassembled WGS sequence"/>
</dbReference>
<evidence type="ECO:0000256" key="4">
    <source>
        <dbReference type="ARBA" id="ARBA00023136"/>
    </source>
</evidence>
<feature type="transmembrane region" description="Helical" evidence="6">
    <location>
        <begin position="153"/>
        <end position="170"/>
    </location>
</feature>
<dbReference type="EMBL" id="JAQQXQ010000006">
    <property type="protein sequence ID" value="MDC8754910.1"/>
    <property type="molecule type" value="Genomic_DNA"/>
</dbReference>
<protein>
    <submittedName>
        <fullName evidence="8">RDD family protein</fullName>
    </submittedName>
</protein>
<proteinExistence type="predicted"/>
<comment type="subcellular location">
    <subcellularLocation>
        <location evidence="1">Membrane</location>
        <topology evidence="1">Multi-pass membrane protein</topology>
    </subcellularLocation>
</comment>
<evidence type="ECO:0000256" key="6">
    <source>
        <dbReference type="SAM" id="Phobius"/>
    </source>
</evidence>
<reference evidence="8 9" key="1">
    <citation type="submission" date="2022-10" db="EMBL/GenBank/DDBJ databases">
        <title>Erythrobacter sp. sf7 Genome sequencing.</title>
        <authorList>
            <person name="Park S."/>
        </authorList>
    </citation>
    <scope>NUCLEOTIDE SEQUENCE [LARGE SCALE GENOMIC DNA]</scope>
    <source>
        <strain evidence="9">sf7</strain>
    </source>
</reference>
<feature type="transmembrane region" description="Helical" evidence="6">
    <location>
        <begin position="91"/>
        <end position="110"/>
    </location>
</feature>
<sequence length="319" mass="34896">MSAAATRTPPRLRPRLRAGNGRRREMITPEGLSLPVTLASRGSRAGALMLDVLIIVFGLIAVHMLLFWIAGGLLEGTSFDPTDAPRGAQEFLQILLVIFVFVTWYGYFLVQELGPRGATLGKRIVGIRVAARSGGRLAPEAVIARNLLRDIEVFYPLVFIVTLLLMSSNSEDVGPLALAATAWFALFLLLPFFNRDALRAGDIVAGTWVVEMPRTKLAETLSTQGAAALGASEVTGARYDFGEAELSVYGEKELQTLERMLRESSPEALAAVHETICRKIGWEPGAGDERAFLEAFYAQLRAKLEGDLRFGKRKVDKFS</sequence>
<keyword evidence="2 6" id="KW-0812">Transmembrane</keyword>
<feature type="transmembrane region" description="Helical" evidence="6">
    <location>
        <begin position="48"/>
        <end position="71"/>
    </location>
</feature>
<evidence type="ECO:0000313" key="9">
    <source>
        <dbReference type="Proteomes" id="UP001216558"/>
    </source>
</evidence>
<evidence type="ECO:0000256" key="1">
    <source>
        <dbReference type="ARBA" id="ARBA00004141"/>
    </source>
</evidence>
<evidence type="ECO:0000256" key="5">
    <source>
        <dbReference type="SAM" id="MobiDB-lite"/>
    </source>
</evidence>
<feature type="region of interest" description="Disordered" evidence="5">
    <location>
        <begin position="1"/>
        <end position="20"/>
    </location>
</feature>
<evidence type="ECO:0000256" key="2">
    <source>
        <dbReference type="ARBA" id="ARBA00022692"/>
    </source>
</evidence>
<feature type="domain" description="RDD" evidence="7">
    <location>
        <begin position="39"/>
        <end position="176"/>
    </location>
</feature>
<keyword evidence="3 6" id="KW-1133">Transmembrane helix</keyword>
<dbReference type="PANTHER" id="PTHR38480">
    <property type="entry name" value="SLR0254 PROTEIN"/>
    <property type="match status" value="1"/>
</dbReference>
<dbReference type="PANTHER" id="PTHR38480:SF1">
    <property type="entry name" value="SLR0254 PROTEIN"/>
    <property type="match status" value="1"/>
</dbReference>
<evidence type="ECO:0000313" key="8">
    <source>
        <dbReference type="EMBL" id="MDC8754910.1"/>
    </source>
</evidence>
<name>A0ABT5JQ53_9SPHN</name>
<dbReference type="Pfam" id="PF06271">
    <property type="entry name" value="RDD"/>
    <property type="match status" value="1"/>
</dbReference>